<dbReference type="RefSeq" id="WP_018346740.1">
    <property type="nucleotide sequence ID" value="NZ_CP126977.1"/>
</dbReference>
<dbReference type="Proteomes" id="UP000254232">
    <property type="component" value="Unassembled WGS sequence"/>
</dbReference>
<accession>A0A1A7P118</accession>
<reference evidence="1 3" key="1">
    <citation type="submission" date="2014-11" db="EMBL/GenBank/DDBJ databases">
        <title>Pan-genome of Gallibacterium spp.</title>
        <authorList>
            <person name="Kudirkiene E."/>
            <person name="Bojesen A.M."/>
        </authorList>
    </citation>
    <scope>NUCLEOTIDE SEQUENCE [LARGE SCALE GENOMIC DNA]</scope>
    <source>
        <strain evidence="1 3">F 279</strain>
    </source>
</reference>
<evidence type="ECO:0000313" key="2">
    <source>
        <dbReference type="EMBL" id="STO37406.1"/>
    </source>
</evidence>
<dbReference type="Proteomes" id="UP000092643">
    <property type="component" value="Unassembled WGS sequence"/>
</dbReference>
<proteinExistence type="predicted"/>
<evidence type="ECO:0000313" key="4">
    <source>
        <dbReference type="Proteomes" id="UP000254232"/>
    </source>
</evidence>
<protein>
    <submittedName>
        <fullName evidence="1">Uncharacterized protein</fullName>
    </submittedName>
</protein>
<organism evidence="1 3">
    <name type="scientific">Gallibacterium anatis</name>
    <dbReference type="NCBI Taxonomy" id="750"/>
    <lineage>
        <taxon>Bacteria</taxon>
        <taxon>Pseudomonadati</taxon>
        <taxon>Pseudomonadota</taxon>
        <taxon>Gammaproteobacteria</taxon>
        <taxon>Pasteurellales</taxon>
        <taxon>Pasteurellaceae</taxon>
        <taxon>Gallibacterium</taxon>
    </lineage>
</organism>
<evidence type="ECO:0000313" key="3">
    <source>
        <dbReference type="Proteomes" id="UP000092643"/>
    </source>
</evidence>
<dbReference type="PATRIC" id="fig|750.22.peg.2285"/>
<dbReference type="GeneID" id="77264345"/>
<name>A0A1A7P118_9PAST</name>
<reference evidence="2 4" key="2">
    <citation type="submission" date="2018-06" db="EMBL/GenBank/DDBJ databases">
        <authorList>
            <consortium name="Pathogen Informatics"/>
            <person name="Doyle S."/>
        </authorList>
    </citation>
    <scope>NUCLEOTIDE SEQUENCE [LARGE SCALE GENOMIC DNA]</scope>
    <source>
        <strain evidence="2 4">NCTC11413</strain>
    </source>
</reference>
<dbReference type="EMBL" id="UGGZ01000001">
    <property type="protein sequence ID" value="STO37406.1"/>
    <property type="molecule type" value="Genomic_DNA"/>
</dbReference>
<dbReference type="AlphaFoldDB" id="A0A1A7P118"/>
<evidence type="ECO:0000313" key="1">
    <source>
        <dbReference type="EMBL" id="OBW96142.1"/>
    </source>
</evidence>
<dbReference type="EMBL" id="JTJO01000068">
    <property type="protein sequence ID" value="OBW96142.1"/>
    <property type="molecule type" value="Genomic_DNA"/>
</dbReference>
<sequence length="59" mass="7141">MKKVSIKQVREKLRCKFDRYAIRKDGYVYVWGIMPNTNQYGCYLLAHIDELIKHFESML</sequence>
<gene>
    <name evidence="2" type="ORF">NCTC11413_00515</name>
    <name evidence="1" type="ORF">QV03_11150</name>
</gene>